<gene>
    <name evidence="2" type="ORF">EWB00_009394</name>
</gene>
<protein>
    <submittedName>
        <fullName evidence="2">Uncharacterized protein</fullName>
    </submittedName>
</protein>
<dbReference type="AlphaFoldDB" id="A0A4Z2DRJ6"/>
<sequence length="666" mass="74922">MKVKKSKASDLVDSLKHLKISDRRFRPQLKASTLHTLASLNEASSKCRCDFRVTRSALSATVENYGFQCCKACEYCRVLKKFGMEGEVIDNDSAQVKNLYPCLSGEHSHADCSENAQSLLEPPILSTGKSFGYLCTTLPSRRCHSNFRAVGCDLYPLHVSCFEPTHLHRSYGNELSEIEQDPNSVSLSPYNTTNTMHSDHPLCCCHVTGFHLPHHLRLYRRLYGLIDHPCVSLYYPCKHRAHTRTTIPSGCSTGAVTSFRRSLSSRHRHTINPASVYRFSIDSRTTSCSKSLDTEGDSDISPGSNYCSIHQHAAMLPCLQRSVAKYRSQPTENRLVGTQRCRRNSDPESWQQFRNLENSEPSLSSNVNENSDLDASYNSRFCQTEEVSCNSQSDQTDTVSVRRGTFTNQEIKVLGCNFQYNAIDHQSVNKLPHPIVDSNANENNFRYRYVLSNTQYDQLFAAKTTTSFHAYNISNSAFTPSVNENSNFCQMKFSQSIDILSHPENSTVLHSTSNSQQQFHFRPSLLSSTEHAEPESSIMYTSDTCFSLHYSKLNNVNSSGITRGSHTETQNRSGIMCDPSLWSNGASTEASLKQQPFVESDLKMKTSTVQCSNDVDYLPSSDVNNHVNNNKPQLVSDVSVNELASYMEHMVHIPGRMSEMAQRMYL</sequence>
<proteinExistence type="predicted"/>
<accession>A0A4Z2DRJ6</accession>
<feature type="compositionally biased region" description="Low complexity" evidence="1">
    <location>
        <begin position="355"/>
        <end position="368"/>
    </location>
</feature>
<dbReference type="OrthoDB" id="10045817at2759"/>
<name>A0A4Z2DRJ6_SCHJA</name>
<dbReference type="Proteomes" id="UP000311919">
    <property type="component" value="Unassembled WGS sequence"/>
</dbReference>
<evidence type="ECO:0000313" key="3">
    <source>
        <dbReference type="Proteomes" id="UP000311919"/>
    </source>
</evidence>
<keyword evidence="3" id="KW-1185">Reference proteome</keyword>
<evidence type="ECO:0000256" key="1">
    <source>
        <dbReference type="SAM" id="MobiDB-lite"/>
    </source>
</evidence>
<organism evidence="2 3">
    <name type="scientific">Schistosoma japonicum</name>
    <name type="common">Blood fluke</name>
    <dbReference type="NCBI Taxonomy" id="6182"/>
    <lineage>
        <taxon>Eukaryota</taxon>
        <taxon>Metazoa</taxon>
        <taxon>Spiralia</taxon>
        <taxon>Lophotrochozoa</taxon>
        <taxon>Platyhelminthes</taxon>
        <taxon>Trematoda</taxon>
        <taxon>Digenea</taxon>
        <taxon>Strigeidida</taxon>
        <taxon>Schistosomatoidea</taxon>
        <taxon>Schistosomatidae</taxon>
        <taxon>Schistosoma</taxon>
    </lineage>
</organism>
<reference evidence="2 3" key="1">
    <citation type="submission" date="2019-03" db="EMBL/GenBank/DDBJ databases">
        <title>An improved genome assembly of the fluke Schistosoma japonicum.</title>
        <authorList>
            <person name="Hu W."/>
            <person name="Luo F."/>
            <person name="Yin M."/>
            <person name="Mo X."/>
            <person name="Sun C."/>
            <person name="Wu Q."/>
            <person name="Zhu B."/>
            <person name="Xiang M."/>
            <person name="Wang J."/>
            <person name="Wang Y."/>
            <person name="Zhang T."/>
            <person name="Xu B."/>
            <person name="Zheng H."/>
            <person name="Feng Z."/>
        </authorList>
    </citation>
    <scope>NUCLEOTIDE SEQUENCE [LARGE SCALE GENOMIC DNA]</scope>
    <source>
        <strain evidence="2">HuSjv2</strain>
        <tissue evidence="2">Worms</tissue>
    </source>
</reference>
<evidence type="ECO:0000313" key="2">
    <source>
        <dbReference type="EMBL" id="TNN19176.1"/>
    </source>
</evidence>
<dbReference type="EMBL" id="SKCS01000055">
    <property type="protein sequence ID" value="TNN19176.1"/>
    <property type="molecule type" value="Genomic_DNA"/>
</dbReference>
<comment type="caution">
    <text evidence="2">The sequence shown here is derived from an EMBL/GenBank/DDBJ whole genome shotgun (WGS) entry which is preliminary data.</text>
</comment>
<feature type="region of interest" description="Disordered" evidence="1">
    <location>
        <begin position="335"/>
        <end position="368"/>
    </location>
</feature>